<gene>
    <name evidence="1" type="ORF">Ahy_B07g087683</name>
</gene>
<dbReference type="InterPro" id="IPR037062">
    <property type="entry name" value="Malic_N_dom_sf"/>
</dbReference>
<dbReference type="GO" id="GO:0004470">
    <property type="term" value="F:malic enzyme activity"/>
    <property type="evidence" value="ECO:0007669"/>
    <property type="project" value="InterPro"/>
</dbReference>
<dbReference type="EMBL" id="SDMP01000017">
    <property type="protein sequence ID" value="RYQ99702.1"/>
    <property type="molecule type" value="Genomic_DNA"/>
</dbReference>
<organism evidence="1 2">
    <name type="scientific">Arachis hypogaea</name>
    <name type="common">Peanut</name>
    <dbReference type="NCBI Taxonomy" id="3818"/>
    <lineage>
        <taxon>Eukaryota</taxon>
        <taxon>Viridiplantae</taxon>
        <taxon>Streptophyta</taxon>
        <taxon>Embryophyta</taxon>
        <taxon>Tracheophyta</taxon>
        <taxon>Spermatophyta</taxon>
        <taxon>Magnoliopsida</taxon>
        <taxon>eudicotyledons</taxon>
        <taxon>Gunneridae</taxon>
        <taxon>Pentapetalae</taxon>
        <taxon>rosids</taxon>
        <taxon>fabids</taxon>
        <taxon>Fabales</taxon>
        <taxon>Fabaceae</taxon>
        <taxon>Papilionoideae</taxon>
        <taxon>50 kb inversion clade</taxon>
        <taxon>dalbergioids sensu lato</taxon>
        <taxon>Dalbergieae</taxon>
        <taxon>Pterocarpus clade</taxon>
        <taxon>Arachis</taxon>
    </lineage>
</organism>
<dbReference type="Gene3D" id="3.40.50.10380">
    <property type="entry name" value="Malic enzyme, N-terminal domain"/>
    <property type="match status" value="1"/>
</dbReference>
<dbReference type="GO" id="GO:0016616">
    <property type="term" value="F:oxidoreductase activity, acting on the CH-OH group of donors, NAD or NADP as acceptor"/>
    <property type="evidence" value="ECO:0007669"/>
    <property type="project" value="InterPro"/>
</dbReference>
<comment type="caution">
    <text evidence="1">The sequence shown here is derived from an EMBL/GenBank/DDBJ whole genome shotgun (WGS) entry which is preliminary data.</text>
</comment>
<dbReference type="AlphaFoldDB" id="A0A444YCQ7"/>
<protein>
    <submittedName>
        <fullName evidence="1">Uncharacterized protein</fullName>
    </submittedName>
</protein>
<proteinExistence type="predicted"/>
<reference evidence="1 2" key="1">
    <citation type="submission" date="2019-01" db="EMBL/GenBank/DDBJ databases">
        <title>Sequencing of cultivated peanut Arachis hypogaea provides insights into genome evolution and oil improvement.</title>
        <authorList>
            <person name="Chen X."/>
        </authorList>
    </citation>
    <scope>NUCLEOTIDE SEQUENCE [LARGE SCALE GENOMIC DNA]</scope>
    <source>
        <strain evidence="2">cv. Fuhuasheng</strain>
        <tissue evidence="1">Leaves</tissue>
    </source>
</reference>
<sequence length="214" mass="23247">MLSALLPGPVAITVAHMRGGKRAEREEEEEFSSLLCAQSSLLLPIPPLMLLRLSPLKLAKSAPTSGFWNLRKRHCRCCLLGSRSLLLFLLCSASASSFVVAGAFAAGNQYSTDGSRILGLGVWSSWKWQSIGKLDLYITAAGINPKGYMCNIFHLLFLSLCSNIDKINSSKMFFVPWDDSVAVNDIVAGLKGFRDDDVKPFSSGLNAAETQVCL</sequence>
<evidence type="ECO:0000313" key="2">
    <source>
        <dbReference type="Proteomes" id="UP000289738"/>
    </source>
</evidence>
<accession>A0A444YCQ7</accession>
<evidence type="ECO:0000313" key="1">
    <source>
        <dbReference type="EMBL" id="RYQ99702.1"/>
    </source>
</evidence>
<name>A0A444YCQ7_ARAHY</name>
<keyword evidence="2" id="KW-1185">Reference proteome</keyword>
<dbReference type="Proteomes" id="UP000289738">
    <property type="component" value="Chromosome B07"/>
</dbReference>